<keyword evidence="3 5" id="KW-1133">Transmembrane helix</keyword>
<organism evidence="8 9">
    <name type="scientific">Halolactibacillus halophilus</name>
    <dbReference type="NCBI Taxonomy" id="306540"/>
    <lineage>
        <taxon>Bacteria</taxon>
        <taxon>Bacillati</taxon>
        <taxon>Bacillota</taxon>
        <taxon>Bacilli</taxon>
        <taxon>Bacillales</taxon>
        <taxon>Bacillaceae</taxon>
        <taxon>Halolactibacillus</taxon>
    </lineage>
</organism>
<dbReference type="EMBL" id="BJWI01000045">
    <property type="protein sequence ID" value="GEM02579.1"/>
    <property type="molecule type" value="Genomic_DNA"/>
</dbReference>
<feature type="transmembrane region" description="Helical" evidence="5">
    <location>
        <begin position="67"/>
        <end position="91"/>
    </location>
</feature>
<feature type="domain" description="TM2" evidence="6">
    <location>
        <begin position="24"/>
        <end position="73"/>
    </location>
</feature>
<protein>
    <submittedName>
        <fullName evidence="8">TM2 domain-containing protein</fullName>
    </submittedName>
</protein>
<dbReference type="STRING" id="306540.SAMN05421839_14516"/>
<reference evidence="7 10" key="2">
    <citation type="submission" date="2019-07" db="EMBL/GenBank/DDBJ databases">
        <title>Whole genome shotgun sequence of Halolactibacillus halophilus NBRC 100868.</title>
        <authorList>
            <person name="Hosoyama A."/>
            <person name="Uohara A."/>
            <person name="Ohji S."/>
            <person name="Ichikawa N."/>
        </authorList>
    </citation>
    <scope>NUCLEOTIDE SEQUENCE [LARGE SCALE GENOMIC DNA]</scope>
    <source>
        <strain evidence="7 10">NBRC 100868</strain>
    </source>
</reference>
<keyword evidence="2 5" id="KW-0812">Transmembrane</keyword>
<keyword evidence="4 5" id="KW-0472">Membrane</keyword>
<dbReference type="EMBL" id="FOXC01000045">
    <property type="protein sequence ID" value="SFP70571.1"/>
    <property type="molecule type" value="Genomic_DNA"/>
</dbReference>
<dbReference type="RefSeq" id="WP_159430188.1">
    <property type="nucleotide sequence ID" value="NZ_BJWI01000045.1"/>
</dbReference>
<evidence type="ECO:0000313" key="10">
    <source>
        <dbReference type="Proteomes" id="UP000321547"/>
    </source>
</evidence>
<proteinExistence type="predicted"/>
<dbReference type="AlphaFoldDB" id="A0A1I5SIT9"/>
<dbReference type="InterPro" id="IPR007829">
    <property type="entry name" value="TM2"/>
</dbReference>
<evidence type="ECO:0000256" key="5">
    <source>
        <dbReference type="SAM" id="Phobius"/>
    </source>
</evidence>
<evidence type="ECO:0000313" key="8">
    <source>
        <dbReference type="EMBL" id="SFP70571.1"/>
    </source>
</evidence>
<sequence>MARTDMAYSLSERTFISTEILRHGKQLSVSYLLLIFLGFFGLHHIYLEEKMLGITKLLLTLTGIITLQLLIGYVLLLFVALWLIIDAFLMFKKVEQMNSQLEQSLKRYVAQLKD</sequence>
<comment type="subcellular location">
    <subcellularLocation>
        <location evidence="1">Membrane</location>
        <topology evidence="1">Multi-pass membrane protein</topology>
    </subcellularLocation>
</comment>
<dbReference type="Proteomes" id="UP000321547">
    <property type="component" value="Unassembled WGS sequence"/>
</dbReference>
<name>A0A1I5SIT9_9BACI</name>
<keyword evidence="10" id="KW-1185">Reference proteome</keyword>
<dbReference type="Proteomes" id="UP000242243">
    <property type="component" value="Unassembled WGS sequence"/>
</dbReference>
<evidence type="ECO:0000313" key="7">
    <source>
        <dbReference type="EMBL" id="GEM02579.1"/>
    </source>
</evidence>
<evidence type="ECO:0000256" key="4">
    <source>
        <dbReference type="ARBA" id="ARBA00023136"/>
    </source>
</evidence>
<dbReference type="Pfam" id="PF05154">
    <property type="entry name" value="TM2"/>
    <property type="match status" value="1"/>
</dbReference>
<evidence type="ECO:0000256" key="3">
    <source>
        <dbReference type="ARBA" id="ARBA00022989"/>
    </source>
</evidence>
<dbReference type="OrthoDB" id="2974476at2"/>
<evidence type="ECO:0000259" key="6">
    <source>
        <dbReference type="Pfam" id="PF05154"/>
    </source>
</evidence>
<evidence type="ECO:0000313" key="9">
    <source>
        <dbReference type="Proteomes" id="UP000242243"/>
    </source>
</evidence>
<evidence type="ECO:0000256" key="1">
    <source>
        <dbReference type="ARBA" id="ARBA00004141"/>
    </source>
</evidence>
<feature type="transmembrane region" description="Helical" evidence="5">
    <location>
        <begin position="29"/>
        <end position="47"/>
    </location>
</feature>
<reference evidence="8 9" key="1">
    <citation type="submission" date="2016-10" db="EMBL/GenBank/DDBJ databases">
        <authorList>
            <person name="de Groot N.N."/>
        </authorList>
    </citation>
    <scope>NUCLEOTIDE SEQUENCE [LARGE SCALE GENOMIC DNA]</scope>
    <source>
        <strain evidence="8 9">DSM 17073</strain>
    </source>
</reference>
<dbReference type="GO" id="GO:0016020">
    <property type="term" value="C:membrane"/>
    <property type="evidence" value="ECO:0007669"/>
    <property type="project" value="UniProtKB-SubCell"/>
</dbReference>
<gene>
    <name evidence="7" type="ORF">HHA03_21110</name>
    <name evidence="8" type="ORF">SAMN05421839_14516</name>
</gene>
<accession>A0A1I5SIT9</accession>
<evidence type="ECO:0000256" key="2">
    <source>
        <dbReference type="ARBA" id="ARBA00022692"/>
    </source>
</evidence>